<accession>A0AA88ECR1</accession>
<dbReference type="Proteomes" id="UP001187192">
    <property type="component" value="Unassembled WGS sequence"/>
</dbReference>
<reference evidence="2" key="1">
    <citation type="submission" date="2023-07" db="EMBL/GenBank/DDBJ databases">
        <title>draft genome sequence of fig (Ficus carica).</title>
        <authorList>
            <person name="Takahashi T."/>
            <person name="Nishimura K."/>
        </authorList>
    </citation>
    <scope>NUCLEOTIDE SEQUENCE</scope>
</reference>
<keyword evidence="1" id="KW-0812">Transmembrane</keyword>
<keyword evidence="3" id="KW-1185">Reference proteome</keyword>
<dbReference type="AlphaFoldDB" id="A0AA88ECR1"/>
<evidence type="ECO:0000313" key="3">
    <source>
        <dbReference type="Proteomes" id="UP001187192"/>
    </source>
</evidence>
<sequence>MRRRVRTPTRRRTRRVITHYFEVRKSSQHRVNSCPNPPSSTVYSSSASNSITPAVSLVFVVLVIVKACLGSAIVLLV</sequence>
<feature type="non-terminal residue" evidence="2">
    <location>
        <position position="1"/>
    </location>
</feature>
<protein>
    <submittedName>
        <fullName evidence="2">Uncharacterized protein</fullName>
    </submittedName>
</protein>
<evidence type="ECO:0000256" key="1">
    <source>
        <dbReference type="SAM" id="Phobius"/>
    </source>
</evidence>
<feature type="transmembrane region" description="Helical" evidence="1">
    <location>
        <begin position="54"/>
        <end position="76"/>
    </location>
</feature>
<keyword evidence="1" id="KW-0472">Membrane</keyword>
<proteinExistence type="predicted"/>
<organism evidence="2 3">
    <name type="scientific">Ficus carica</name>
    <name type="common">Common fig</name>
    <dbReference type="NCBI Taxonomy" id="3494"/>
    <lineage>
        <taxon>Eukaryota</taxon>
        <taxon>Viridiplantae</taxon>
        <taxon>Streptophyta</taxon>
        <taxon>Embryophyta</taxon>
        <taxon>Tracheophyta</taxon>
        <taxon>Spermatophyta</taxon>
        <taxon>Magnoliopsida</taxon>
        <taxon>eudicotyledons</taxon>
        <taxon>Gunneridae</taxon>
        <taxon>Pentapetalae</taxon>
        <taxon>rosids</taxon>
        <taxon>fabids</taxon>
        <taxon>Rosales</taxon>
        <taxon>Moraceae</taxon>
        <taxon>Ficeae</taxon>
        <taxon>Ficus</taxon>
    </lineage>
</organism>
<dbReference type="EMBL" id="BTGU01012907">
    <property type="protein sequence ID" value="GMN72392.1"/>
    <property type="molecule type" value="Genomic_DNA"/>
</dbReference>
<name>A0AA88ECR1_FICCA</name>
<gene>
    <name evidence="2" type="ORF">TIFTF001_053547</name>
</gene>
<comment type="caution">
    <text evidence="2">The sequence shown here is derived from an EMBL/GenBank/DDBJ whole genome shotgun (WGS) entry which is preliminary data.</text>
</comment>
<keyword evidence="1" id="KW-1133">Transmembrane helix</keyword>
<evidence type="ECO:0000313" key="2">
    <source>
        <dbReference type="EMBL" id="GMN72392.1"/>
    </source>
</evidence>